<evidence type="ECO:0000256" key="1">
    <source>
        <dbReference type="SAM" id="Phobius"/>
    </source>
</evidence>
<feature type="transmembrane region" description="Helical" evidence="1">
    <location>
        <begin position="65"/>
        <end position="86"/>
    </location>
</feature>
<keyword evidence="1" id="KW-0472">Membrane</keyword>
<keyword evidence="1" id="KW-0812">Transmembrane</keyword>
<dbReference type="OrthoDB" id="2157431at2"/>
<keyword evidence="3" id="KW-1185">Reference proteome</keyword>
<dbReference type="Proteomes" id="UP000225740">
    <property type="component" value="Unassembled WGS sequence"/>
</dbReference>
<sequence length="88" mass="9606">MMAELLQETMDQIRAHLLEGKKLKAIKLYREATDSSLIESKEQIEKLSEELEKSHPRQMADNKPIGCAGILLLAVAGAGLVAKSGIGF</sequence>
<dbReference type="Gene3D" id="3.30.1390.10">
    <property type="match status" value="1"/>
</dbReference>
<dbReference type="AlphaFoldDB" id="A0A2G1WC57"/>
<keyword evidence="1" id="KW-1133">Transmembrane helix</keyword>
<dbReference type="InterPro" id="IPR014719">
    <property type="entry name" value="Ribosomal_bL12_C/ClpS-like"/>
</dbReference>
<comment type="caution">
    <text evidence="2">The sequence shown here is derived from an EMBL/GenBank/DDBJ whole genome shotgun (WGS) entry which is preliminary data.</text>
</comment>
<name>A0A2G1WC57_9BACT</name>
<evidence type="ECO:0000313" key="3">
    <source>
        <dbReference type="Proteomes" id="UP000225740"/>
    </source>
</evidence>
<organism evidence="2 3">
    <name type="scientific">Rhodopirellula bahusiensis</name>
    <dbReference type="NCBI Taxonomy" id="2014065"/>
    <lineage>
        <taxon>Bacteria</taxon>
        <taxon>Pseudomonadati</taxon>
        <taxon>Planctomycetota</taxon>
        <taxon>Planctomycetia</taxon>
        <taxon>Pirellulales</taxon>
        <taxon>Pirellulaceae</taxon>
        <taxon>Rhodopirellula</taxon>
    </lineage>
</organism>
<accession>A0A2G1WC57</accession>
<reference evidence="2 3" key="1">
    <citation type="submission" date="2017-06" db="EMBL/GenBank/DDBJ databases">
        <title>Description of Rhodopirellula bahusiensis sp. nov.</title>
        <authorList>
            <person name="Kizina J."/>
            <person name="Harder J."/>
        </authorList>
    </citation>
    <scope>NUCLEOTIDE SEQUENCE [LARGE SCALE GENOMIC DNA]</scope>
    <source>
        <strain evidence="2 3">SWK21</strain>
    </source>
</reference>
<dbReference type="EMBL" id="NIZW01000002">
    <property type="protein sequence ID" value="PHQ36613.1"/>
    <property type="molecule type" value="Genomic_DNA"/>
</dbReference>
<proteinExistence type="predicted"/>
<evidence type="ECO:0000313" key="2">
    <source>
        <dbReference type="EMBL" id="PHQ36613.1"/>
    </source>
</evidence>
<gene>
    <name evidence="2" type="ORF">CEE69_04415</name>
</gene>
<protein>
    <submittedName>
        <fullName evidence="2">Uncharacterized protein</fullName>
    </submittedName>
</protein>